<organism evidence="3 4">
    <name type="scientific">Aquamicrobium aerolatum DSM 21857</name>
    <dbReference type="NCBI Taxonomy" id="1121003"/>
    <lineage>
        <taxon>Bacteria</taxon>
        <taxon>Pseudomonadati</taxon>
        <taxon>Pseudomonadota</taxon>
        <taxon>Alphaproteobacteria</taxon>
        <taxon>Hyphomicrobiales</taxon>
        <taxon>Phyllobacteriaceae</taxon>
        <taxon>Aerobium</taxon>
    </lineage>
</organism>
<dbReference type="RefSeq" id="WP_091520481.1">
    <property type="nucleotide sequence ID" value="NZ_FORF01000007.1"/>
</dbReference>
<dbReference type="InterPro" id="IPR004038">
    <property type="entry name" value="Ribosomal_eL8/eL30/eS12/Gad45"/>
</dbReference>
<dbReference type="InterPro" id="IPR035931">
    <property type="entry name" value="YlxR-like_sf"/>
</dbReference>
<accession>A0A1I3LJT0</accession>
<name>A0A1I3LJT0_9HYPH</name>
<protein>
    <recommendedName>
        <fullName evidence="5">YlxR domain-containing protein</fullName>
    </recommendedName>
</protein>
<evidence type="ECO:0000313" key="3">
    <source>
        <dbReference type="EMBL" id="SFI84736.1"/>
    </source>
</evidence>
<gene>
    <name evidence="3" type="ORF">SAMN03080618_01501</name>
</gene>
<dbReference type="InterPro" id="IPR029064">
    <property type="entry name" value="Ribosomal_eL30-like_sf"/>
</dbReference>
<dbReference type="AlphaFoldDB" id="A0A1I3LJT0"/>
<feature type="domain" description="YlxR" evidence="2">
    <location>
        <begin position="12"/>
        <end position="80"/>
    </location>
</feature>
<dbReference type="SUPFAM" id="SSF64376">
    <property type="entry name" value="YlxR-like"/>
    <property type="match status" value="1"/>
</dbReference>
<dbReference type="Proteomes" id="UP000242763">
    <property type="component" value="Unassembled WGS sequence"/>
</dbReference>
<dbReference type="InterPro" id="IPR007393">
    <property type="entry name" value="YlxR_dom"/>
</dbReference>
<dbReference type="NCBIfam" id="NF006622">
    <property type="entry name" value="PRK09190.1"/>
    <property type="match status" value="1"/>
</dbReference>
<keyword evidence="4" id="KW-1185">Reference proteome</keyword>
<dbReference type="EMBL" id="FORF01000007">
    <property type="protein sequence ID" value="SFI84736.1"/>
    <property type="molecule type" value="Genomic_DNA"/>
</dbReference>
<dbReference type="PANTHER" id="PTHR34215">
    <property type="entry name" value="BLL0784 PROTEIN"/>
    <property type="match status" value="1"/>
</dbReference>
<evidence type="ECO:0008006" key="5">
    <source>
        <dbReference type="Google" id="ProtNLM"/>
    </source>
</evidence>
<dbReference type="SUPFAM" id="SSF55315">
    <property type="entry name" value="L30e-like"/>
    <property type="match status" value="1"/>
</dbReference>
<evidence type="ECO:0000313" key="4">
    <source>
        <dbReference type="Proteomes" id="UP000242763"/>
    </source>
</evidence>
<sequence>MEAVPLKAKNERTCIVTRQVGEPDGLLRFVLGPDMSVVPDLKRQLPGRGCWVTADRAHVEEAVRKNLFARAFKAKVTLPEDLGGMVDRLLTQATLGSLGLARKAGQLVLGAAKVETNVRTGKALFVLHAQEASPDGVRKIDQARRAVVWQEGPSIPAYNLFSEAELGLALGGTNVIHAAVLAGDTGKAVLKRVGALNRYRGGSPEERIAVAATGDHDDAAAEDTE</sequence>
<proteinExistence type="predicted"/>
<dbReference type="STRING" id="1121003.SAMN03080618_01501"/>
<evidence type="ECO:0000259" key="2">
    <source>
        <dbReference type="Pfam" id="PF04296"/>
    </source>
</evidence>
<dbReference type="InterPro" id="IPR037465">
    <property type="entry name" value="YlxR"/>
</dbReference>
<evidence type="ECO:0000259" key="1">
    <source>
        <dbReference type="Pfam" id="PF01248"/>
    </source>
</evidence>
<dbReference type="PANTHER" id="PTHR34215:SF1">
    <property type="entry name" value="YLXR DOMAIN-CONTAINING PROTEIN"/>
    <property type="match status" value="1"/>
</dbReference>
<dbReference type="OrthoDB" id="9799836at2"/>
<feature type="domain" description="Ribosomal protein eL8/eL30/eS12/Gadd45" evidence="1">
    <location>
        <begin position="96"/>
        <end position="175"/>
    </location>
</feature>
<dbReference type="Pfam" id="PF04296">
    <property type="entry name" value="YlxR"/>
    <property type="match status" value="1"/>
</dbReference>
<dbReference type="CDD" id="cd00279">
    <property type="entry name" value="YlxR"/>
    <property type="match status" value="1"/>
</dbReference>
<dbReference type="Gene3D" id="3.30.1230.10">
    <property type="entry name" value="YlxR-like"/>
    <property type="match status" value="1"/>
</dbReference>
<dbReference type="Pfam" id="PF01248">
    <property type="entry name" value="Ribosomal_L7Ae"/>
    <property type="match status" value="1"/>
</dbReference>
<dbReference type="Gene3D" id="3.30.1330.30">
    <property type="match status" value="1"/>
</dbReference>
<reference evidence="4" key="1">
    <citation type="submission" date="2016-10" db="EMBL/GenBank/DDBJ databases">
        <authorList>
            <person name="Varghese N."/>
            <person name="Submissions S."/>
        </authorList>
    </citation>
    <scope>NUCLEOTIDE SEQUENCE [LARGE SCALE GENOMIC DNA]</scope>
    <source>
        <strain evidence="4">DSM 21857</strain>
    </source>
</reference>